<name>A0A5C3FIM7_PSEA2</name>
<evidence type="ECO:0000313" key="3">
    <source>
        <dbReference type="Proteomes" id="UP000325008"/>
    </source>
</evidence>
<feature type="domain" description="FAS1-like dehydratase" evidence="1">
    <location>
        <begin position="125"/>
        <end position="202"/>
    </location>
</feature>
<dbReference type="PANTHER" id="PTHR28152">
    <property type="entry name" value="HYDROXYACYL-THIOESTER DEHYDRATASE TYPE 2, MITOCHONDRIAL"/>
    <property type="match status" value="1"/>
</dbReference>
<reference evidence="2" key="1">
    <citation type="submission" date="2018-03" db="EMBL/GenBank/DDBJ databases">
        <authorList>
            <person name="Guldener U."/>
        </authorList>
    </citation>
    <scope>NUCLEOTIDE SEQUENCE [LARGE SCALE GENOMIC DNA]</scope>
    <source>
        <strain evidence="2">ATCC34888</strain>
    </source>
</reference>
<dbReference type="GO" id="GO:0019171">
    <property type="term" value="F:(3R)-hydroxyacyl-[acyl-carrier-protein] dehydratase activity"/>
    <property type="evidence" value="ECO:0007669"/>
    <property type="project" value="TreeGrafter"/>
</dbReference>
<dbReference type="Pfam" id="PF13452">
    <property type="entry name" value="FAS1_DH_region"/>
    <property type="match status" value="1"/>
</dbReference>
<organism evidence="2 3">
    <name type="scientific">Pseudozyma antarctica</name>
    <name type="common">Yeast</name>
    <name type="synonym">Candida antarctica</name>
    <dbReference type="NCBI Taxonomy" id="84753"/>
    <lineage>
        <taxon>Eukaryota</taxon>
        <taxon>Fungi</taxon>
        <taxon>Dikarya</taxon>
        <taxon>Basidiomycota</taxon>
        <taxon>Ustilaginomycotina</taxon>
        <taxon>Ustilaginomycetes</taxon>
        <taxon>Ustilaginales</taxon>
        <taxon>Ustilaginaceae</taxon>
        <taxon>Moesziomyces</taxon>
    </lineage>
</organism>
<dbReference type="InterPro" id="IPR029069">
    <property type="entry name" value="HotDog_dom_sf"/>
</dbReference>
<dbReference type="EMBL" id="OOIQ01000003">
    <property type="protein sequence ID" value="SPO44164.1"/>
    <property type="molecule type" value="Genomic_DNA"/>
</dbReference>
<dbReference type="AlphaFoldDB" id="A0A5C3FIM7"/>
<dbReference type="SUPFAM" id="SSF54637">
    <property type="entry name" value="Thioesterase/thiol ester dehydrase-isomerase"/>
    <property type="match status" value="1"/>
</dbReference>
<dbReference type="GO" id="GO:0005739">
    <property type="term" value="C:mitochondrion"/>
    <property type="evidence" value="ECO:0007669"/>
    <property type="project" value="TreeGrafter"/>
</dbReference>
<evidence type="ECO:0000313" key="2">
    <source>
        <dbReference type="EMBL" id="SPO44164.1"/>
    </source>
</evidence>
<dbReference type="InterPro" id="IPR052741">
    <property type="entry name" value="Mitochondrial_HTD2"/>
</dbReference>
<dbReference type="Proteomes" id="UP000325008">
    <property type="component" value="Unassembled WGS sequence"/>
</dbReference>
<keyword evidence="3" id="KW-1185">Reference proteome</keyword>
<comment type="caution">
    <text evidence="2">The sequence shown here is derived from an EMBL/GenBank/DDBJ whole genome shotgun (WGS) entry which is preliminary data.</text>
</comment>
<dbReference type="RefSeq" id="XP_014658222.1">
    <property type="nucleotide sequence ID" value="XM_014802736.1"/>
</dbReference>
<dbReference type="OrthoDB" id="3257538at2759"/>
<dbReference type="Gene3D" id="3.10.129.10">
    <property type="entry name" value="Hotdog Thioesterase"/>
    <property type="match status" value="2"/>
</dbReference>
<protein>
    <submittedName>
        <fullName evidence="2">Related to HTD2 - mitochondrial 3-hydroxyacyl-thioester dehydratase</fullName>
    </submittedName>
</protein>
<dbReference type="InterPro" id="IPR039569">
    <property type="entry name" value="FAS1-like_DH_region"/>
</dbReference>
<dbReference type="PANTHER" id="PTHR28152:SF1">
    <property type="entry name" value="HYDROXYACYL-THIOESTER DEHYDRATASE TYPE 2, MITOCHONDRIAL"/>
    <property type="match status" value="1"/>
</dbReference>
<gene>
    <name evidence="2" type="ORF">PSANT_01849</name>
</gene>
<sequence length="359" mass="39614">MQSRTLARAALPFVRAWTPALTSTRGLSTSRSVFGQQASSSTSLDEWTRTVQARTSTMHDSADLNKARQLLLMLPKLATTASVTSPAYELFEKNTTEDVLALSHGGPMPLGSELALFNPLLSESTLGTDGTERTFGPPGGLDQRMWASGSFEFEQGRDLKIGQEVQCEVAIESVQPKQGAKTGLMVLVTRKLVYSSPEGVVMTERRCHVYRKQRPAEQRRYVAPSADKAPKVTEVEEKQSDFGFDYYATRAALFRYSAVTFNAHRIHLDPEYCRNEEGHPDCLVHGPLTATLLLNLFAAAADQASGKVRKFEYRATSPLTVEQKIRLRGAWEGSDRKKASLWALNEAGTVCMTAKATLF</sequence>
<accession>A0A5C3FIM7</accession>
<evidence type="ECO:0000259" key="1">
    <source>
        <dbReference type="Pfam" id="PF13452"/>
    </source>
</evidence>
<dbReference type="FunFam" id="3.10.129.10:FF:000103">
    <property type="entry name" value="WGS project CABT00000000 data, contig 2.1"/>
    <property type="match status" value="1"/>
</dbReference>
<proteinExistence type="predicted"/>